<keyword evidence="2" id="KW-1185">Reference proteome</keyword>
<evidence type="ECO:0000313" key="1">
    <source>
        <dbReference type="EMBL" id="SEN55785.1"/>
    </source>
</evidence>
<dbReference type="AlphaFoldDB" id="A0A1H8HI61"/>
<gene>
    <name evidence="1" type="ORF">SAMN05192533_11528</name>
</gene>
<evidence type="ECO:0000313" key="2">
    <source>
        <dbReference type="Proteomes" id="UP000198553"/>
    </source>
</evidence>
<name>A0A1H8HI61_9BACI</name>
<protein>
    <submittedName>
        <fullName evidence="1">Uncharacterized protein</fullName>
    </submittedName>
</protein>
<sequence length="42" mass="4805">MGSVHEIKEDGLLEEIVIHKNYKIIRGLIYVHVHVHGVNVSQ</sequence>
<dbReference type="RefSeq" id="WP_280139985.1">
    <property type="nucleotide sequence ID" value="NZ_FOBW01000015.1"/>
</dbReference>
<organism evidence="1 2">
    <name type="scientific">Mesobacillus persicus</name>
    <dbReference type="NCBI Taxonomy" id="930146"/>
    <lineage>
        <taxon>Bacteria</taxon>
        <taxon>Bacillati</taxon>
        <taxon>Bacillota</taxon>
        <taxon>Bacilli</taxon>
        <taxon>Bacillales</taxon>
        <taxon>Bacillaceae</taxon>
        <taxon>Mesobacillus</taxon>
    </lineage>
</organism>
<proteinExistence type="predicted"/>
<dbReference type="EMBL" id="FOBW01000015">
    <property type="protein sequence ID" value="SEN55785.1"/>
    <property type="molecule type" value="Genomic_DNA"/>
</dbReference>
<reference evidence="2" key="1">
    <citation type="submission" date="2016-10" db="EMBL/GenBank/DDBJ databases">
        <authorList>
            <person name="Varghese N."/>
            <person name="Submissions S."/>
        </authorList>
    </citation>
    <scope>NUCLEOTIDE SEQUENCE [LARGE SCALE GENOMIC DNA]</scope>
    <source>
        <strain evidence="2">B48,IBRC-M 10115,DSM 25386,CECT 8001</strain>
    </source>
</reference>
<dbReference type="Proteomes" id="UP000198553">
    <property type="component" value="Unassembled WGS sequence"/>
</dbReference>
<accession>A0A1H8HI61</accession>